<evidence type="ECO:0000313" key="11">
    <source>
        <dbReference type="Proteomes" id="UP000034228"/>
    </source>
</evidence>
<feature type="domain" description="Response regulatory" evidence="8">
    <location>
        <begin position="2"/>
        <end position="116"/>
    </location>
</feature>
<name>A0A0M2V7N4_9GAMM</name>
<feature type="modified residue" description="4-aspartylphosphate" evidence="6">
    <location>
        <position position="51"/>
    </location>
</feature>
<dbReference type="CDD" id="cd00383">
    <property type="entry name" value="trans_reg_C"/>
    <property type="match status" value="1"/>
</dbReference>
<keyword evidence="5" id="KW-0804">Transcription</keyword>
<dbReference type="GO" id="GO:0006355">
    <property type="term" value="P:regulation of DNA-templated transcription"/>
    <property type="evidence" value="ECO:0007669"/>
    <property type="project" value="InterPro"/>
</dbReference>
<evidence type="ECO:0000256" key="2">
    <source>
        <dbReference type="ARBA" id="ARBA00023012"/>
    </source>
</evidence>
<sequence length="225" mass="25623">MRVLVVEDETLLAEQIKQQLQQQQFSVDIAHDGDDGWFKLAEYPYDLAVIDLGLPKMDGLSLIRKARQQELKTPIIILTARGSWQEKVEGLDAGADDYLTKPFHGEELLARCNALIRRAAGQPDPTLSAGPVSLNSRTQQVWLNDTEVSLTAYEYKVLEYFMLNPSKVISKTELTEHIYDQDFDLDSNVIEVFVLRLRKKLDPEGDLKPIETLRGRGYRFNLTIS</sequence>
<dbReference type="STRING" id="336831.WG68_02655"/>
<evidence type="ECO:0000256" key="5">
    <source>
        <dbReference type="ARBA" id="ARBA00023163"/>
    </source>
</evidence>
<dbReference type="FunFam" id="1.10.10.10:FF:000005">
    <property type="entry name" value="Two-component system response regulator"/>
    <property type="match status" value="1"/>
</dbReference>
<keyword evidence="1 6" id="KW-0597">Phosphoprotein</keyword>
<comment type="caution">
    <text evidence="10">The sequence shown here is derived from an EMBL/GenBank/DDBJ whole genome shotgun (WGS) entry which is preliminary data.</text>
</comment>
<dbReference type="PROSITE" id="PS51755">
    <property type="entry name" value="OMPR_PHOB"/>
    <property type="match status" value="1"/>
</dbReference>
<dbReference type="OrthoDB" id="9802426at2"/>
<dbReference type="Gene3D" id="3.40.50.2300">
    <property type="match status" value="1"/>
</dbReference>
<reference evidence="10 11" key="1">
    <citation type="submission" date="2015-03" db="EMBL/GenBank/DDBJ databases">
        <title>Draft genome sequences of two protease-producing strains of Arsukibacterium isolated from two cold and alkaline environments.</title>
        <authorList>
            <person name="Lylloff J.E."/>
            <person name="Skov L.B."/>
            <person name="Jepsen M."/>
            <person name="Hallin P.F."/>
            <person name="Sorensen S.J."/>
            <person name="Stougaard P."/>
            <person name="Glaring M.A."/>
        </authorList>
    </citation>
    <scope>NUCLEOTIDE SEQUENCE [LARGE SCALE GENOMIC DNA]</scope>
    <source>
        <strain evidence="10 11">GCM72</strain>
    </source>
</reference>
<feature type="domain" description="OmpR/PhoB-type" evidence="9">
    <location>
        <begin position="124"/>
        <end position="222"/>
    </location>
</feature>
<dbReference type="InterPro" id="IPR039420">
    <property type="entry name" value="WalR-like"/>
</dbReference>
<protein>
    <submittedName>
        <fullName evidence="10">Transcriptional regulator</fullName>
    </submittedName>
</protein>
<dbReference type="Pfam" id="PF00486">
    <property type="entry name" value="Trans_reg_C"/>
    <property type="match status" value="1"/>
</dbReference>
<keyword evidence="4 7" id="KW-0238">DNA-binding</keyword>
<dbReference type="Gene3D" id="6.10.250.690">
    <property type="match status" value="1"/>
</dbReference>
<dbReference type="EMBL" id="LAHO01000002">
    <property type="protein sequence ID" value="KKO46862.1"/>
    <property type="molecule type" value="Genomic_DNA"/>
</dbReference>
<evidence type="ECO:0000256" key="3">
    <source>
        <dbReference type="ARBA" id="ARBA00023015"/>
    </source>
</evidence>
<dbReference type="Pfam" id="PF00072">
    <property type="entry name" value="Response_reg"/>
    <property type="match status" value="1"/>
</dbReference>
<dbReference type="RefSeq" id="WP_046556109.1">
    <property type="nucleotide sequence ID" value="NZ_LAHO01000002.1"/>
</dbReference>
<dbReference type="InterPro" id="IPR011006">
    <property type="entry name" value="CheY-like_superfamily"/>
</dbReference>
<dbReference type="PANTHER" id="PTHR48111">
    <property type="entry name" value="REGULATOR OF RPOS"/>
    <property type="match status" value="1"/>
</dbReference>
<proteinExistence type="predicted"/>
<dbReference type="GO" id="GO:0000976">
    <property type="term" value="F:transcription cis-regulatory region binding"/>
    <property type="evidence" value="ECO:0007669"/>
    <property type="project" value="TreeGrafter"/>
</dbReference>
<dbReference type="SMART" id="SM00448">
    <property type="entry name" value="REC"/>
    <property type="match status" value="1"/>
</dbReference>
<keyword evidence="11" id="KW-1185">Reference proteome</keyword>
<evidence type="ECO:0000256" key="7">
    <source>
        <dbReference type="PROSITE-ProRule" id="PRU01091"/>
    </source>
</evidence>
<dbReference type="GO" id="GO:0005829">
    <property type="term" value="C:cytosol"/>
    <property type="evidence" value="ECO:0007669"/>
    <property type="project" value="TreeGrafter"/>
</dbReference>
<dbReference type="FunFam" id="3.40.50.2300:FF:000002">
    <property type="entry name" value="DNA-binding response regulator PhoP"/>
    <property type="match status" value="1"/>
</dbReference>
<keyword evidence="3" id="KW-0805">Transcription regulation</keyword>
<evidence type="ECO:0000256" key="6">
    <source>
        <dbReference type="PROSITE-ProRule" id="PRU00169"/>
    </source>
</evidence>
<dbReference type="CDD" id="cd19934">
    <property type="entry name" value="REC_OmpR_EcPhoP-like"/>
    <property type="match status" value="1"/>
</dbReference>
<dbReference type="GO" id="GO:0000156">
    <property type="term" value="F:phosphorelay response regulator activity"/>
    <property type="evidence" value="ECO:0007669"/>
    <property type="project" value="TreeGrafter"/>
</dbReference>
<dbReference type="InterPro" id="IPR001867">
    <property type="entry name" value="OmpR/PhoB-type_DNA-bd"/>
</dbReference>
<accession>A0A0M2V7N4</accession>
<feature type="DNA-binding region" description="OmpR/PhoB-type" evidence="7">
    <location>
        <begin position="124"/>
        <end position="222"/>
    </location>
</feature>
<evidence type="ECO:0000259" key="9">
    <source>
        <dbReference type="PROSITE" id="PS51755"/>
    </source>
</evidence>
<dbReference type="SUPFAM" id="SSF52172">
    <property type="entry name" value="CheY-like"/>
    <property type="match status" value="1"/>
</dbReference>
<dbReference type="Proteomes" id="UP000034228">
    <property type="component" value="Unassembled WGS sequence"/>
</dbReference>
<evidence type="ECO:0000259" key="8">
    <source>
        <dbReference type="PROSITE" id="PS50110"/>
    </source>
</evidence>
<dbReference type="SMART" id="SM00862">
    <property type="entry name" value="Trans_reg_C"/>
    <property type="match status" value="1"/>
</dbReference>
<gene>
    <name evidence="10" type="ORF">WG68_02655</name>
</gene>
<dbReference type="AlphaFoldDB" id="A0A0M2V7N4"/>
<dbReference type="GO" id="GO:0032993">
    <property type="term" value="C:protein-DNA complex"/>
    <property type="evidence" value="ECO:0007669"/>
    <property type="project" value="TreeGrafter"/>
</dbReference>
<keyword evidence="2" id="KW-0902">Two-component regulatory system</keyword>
<organism evidence="10 11">
    <name type="scientific">Arsukibacterium ikkense</name>
    <dbReference type="NCBI Taxonomy" id="336831"/>
    <lineage>
        <taxon>Bacteria</taxon>
        <taxon>Pseudomonadati</taxon>
        <taxon>Pseudomonadota</taxon>
        <taxon>Gammaproteobacteria</taxon>
        <taxon>Chromatiales</taxon>
        <taxon>Chromatiaceae</taxon>
        <taxon>Arsukibacterium</taxon>
    </lineage>
</organism>
<dbReference type="PROSITE" id="PS50110">
    <property type="entry name" value="RESPONSE_REGULATORY"/>
    <property type="match status" value="1"/>
</dbReference>
<dbReference type="PANTHER" id="PTHR48111:SF71">
    <property type="entry name" value="TRANSCRIPTIONAL REGULATORY PROTEIN PHOP"/>
    <property type="match status" value="1"/>
</dbReference>
<dbReference type="Gene3D" id="1.10.10.10">
    <property type="entry name" value="Winged helix-like DNA-binding domain superfamily/Winged helix DNA-binding domain"/>
    <property type="match status" value="1"/>
</dbReference>
<evidence type="ECO:0000256" key="4">
    <source>
        <dbReference type="ARBA" id="ARBA00023125"/>
    </source>
</evidence>
<dbReference type="PATRIC" id="fig|336831.14.peg.3691"/>
<dbReference type="InterPro" id="IPR001789">
    <property type="entry name" value="Sig_transdc_resp-reg_receiver"/>
</dbReference>
<evidence type="ECO:0000256" key="1">
    <source>
        <dbReference type="ARBA" id="ARBA00022553"/>
    </source>
</evidence>
<dbReference type="InterPro" id="IPR036388">
    <property type="entry name" value="WH-like_DNA-bd_sf"/>
</dbReference>
<evidence type="ECO:0000313" key="10">
    <source>
        <dbReference type="EMBL" id="KKO46862.1"/>
    </source>
</evidence>